<dbReference type="InterPro" id="IPR008979">
    <property type="entry name" value="Galactose-bd-like_sf"/>
</dbReference>
<accession>A0A1Y6CLC0</accession>
<evidence type="ECO:0000259" key="1">
    <source>
        <dbReference type="PROSITE" id="PS50022"/>
    </source>
</evidence>
<proteinExistence type="predicted"/>
<dbReference type="EMBL" id="FWZT01000020">
    <property type="protein sequence ID" value="SMF60262.1"/>
    <property type="molecule type" value="Genomic_DNA"/>
</dbReference>
<dbReference type="InterPro" id="IPR000421">
    <property type="entry name" value="FA58C"/>
</dbReference>
<name>A0A1Y6CLC0_9BACT</name>
<dbReference type="Gene3D" id="2.60.120.260">
    <property type="entry name" value="Galactose-binding domain-like"/>
    <property type="match status" value="1"/>
</dbReference>
<protein>
    <recommendedName>
        <fullName evidence="1">F5/8 type C domain-containing protein</fullName>
    </recommendedName>
</protein>
<sequence length="382" mass="41123">MLRRFGIVTIFLFSASCSESSEPISKRDSYDTPSVQVAESPANSTSQALVLSHEGRDISFELDTAIDPETVDAYIMGAAEYFSASHSSGGRYEIINVPLGNQILHIKANRSDGVAVGAVRDIFVSGAKGSHLGAVDLEPLGALQGRYKGLTSDETYIKFVGLDQGTYRLDDNGNFYILDLAPGDYRVQVVDGDYRHDTRLTVEPDTTVQLGTNNLNGSYWSSETETYTRYRLAVEKLAGSASYAAIAYLQLAIDNTWQDAFFISSSGYIGNHSVYVTSSAAAAGFDGWKAFSDTSFSTRWQSSSGLFSSEGDLAVDEAPYLEFSFFTAVALDGIRIVGSAGEDSEISPTSISIRGSHDGVNWFSVGPSTIEVDTDTGAQISL</sequence>
<keyword evidence="3" id="KW-1185">Reference proteome</keyword>
<dbReference type="Proteomes" id="UP000192907">
    <property type="component" value="Unassembled WGS sequence"/>
</dbReference>
<evidence type="ECO:0000313" key="2">
    <source>
        <dbReference type="EMBL" id="SMF60262.1"/>
    </source>
</evidence>
<dbReference type="RefSeq" id="WP_132322795.1">
    <property type="nucleotide sequence ID" value="NZ_FWZT01000020.1"/>
</dbReference>
<reference evidence="3" key="1">
    <citation type="submission" date="2017-04" db="EMBL/GenBank/DDBJ databases">
        <authorList>
            <person name="Varghese N."/>
            <person name="Submissions S."/>
        </authorList>
    </citation>
    <scope>NUCLEOTIDE SEQUENCE [LARGE SCALE GENOMIC DNA]</scope>
    <source>
        <strain evidence="3">RKEM611</strain>
    </source>
</reference>
<dbReference type="SUPFAM" id="SSF49785">
    <property type="entry name" value="Galactose-binding domain-like"/>
    <property type="match status" value="1"/>
</dbReference>
<dbReference type="AlphaFoldDB" id="A0A1Y6CLC0"/>
<gene>
    <name evidence="2" type="ORF">SAMN06296036_120111</name>
</gene>
<dbReference type="PROSITE" id="PS50022">
    <property type="entry name" value="FA58C_3"/>
    <property type="match status" value="1"/>
</dbReference>
<evidence type="ECO:0000313" key="3">
    <source>
        <dbReference type="Proteomes" id="UP000192907"/>
    </source>
</evidence>
<feature type="domain" description="F5/8 type C" evidence="1">
    <location>
        <begin position="256"/>
        <end position="382"/>
    </location>
</feature>
<organism evidence="2 3">
    <name type="scientific">Pseudobacteriovorax antillogorgiicola</name>
    <dbReference type="NCBI Taxonomy" id="1513793"/>
    <lineage>
        <taxon>Bacteria</taxon>
        <taxon>Pseudomonadati</taxon>
        <taxon>Bdellovibrionota</taxon>
        <taxon>Oligoflexia</taxon>
        <taxon>Oligoflexales</taxon>
        <taxon>Pseudobacteriovoracaceae</taxon>
        <taxon>Pseudobacteriovorax</taxon>
    </lineage>
</organism>
<dbReference type="PROSITE" id="PS51257">
    <property type="entry name" value="PROKAR_LIPOPROTEIN"/>
    <property type="match status" value="1"/>
</dbReference>